<dbReference type="PANTHER" id="PTHR20899">
    <property type="entry name" value="PIERCE HOMOLOG"/>
    <property type="match status" value="1"/>
</dbReference>
<evidence type="ECO:0000256" key="3">
    <source>
        <dbReference type="ARBA" id="ARBA00022490"/>
    </source>
</evidence>
<organism evidence="7 8">
    <name type="scientific">Brassicogethes aeneus</name>
    <name type="common">Rape pollen beetle</name>
    <name type="synonym">Meligethes aeneus</name>
    <dbReference type="NCBI Taxonomy" id="1431903"/>
    <lineage>
        <taxon>Eukaryota</taxon>
        <taxon>Metazoa</taxon>
        <taxon>Ecdysozoa</taxon>
        <taxon>Arthropoda</taxon>
        <taxon>Hexapoda</taxon>
        <taxon>Insecta</taxon>
        <taxon>Pterygota</taxon>
        <taxon>Neoptera</taxon>
        <taxon>Endopterygota</taxon>
        <taxon>Coleoptera</taxon>
        <taxon>Polyphaga</taxon>
        <taxon>Cucujiformia</taxon>
        <taxon>Nitidulidae</taxon>
        <taxon>Meligethinae</taxon>
        <taxon>Brassicogethes</taxon>
    </lineage>
</organism>
<keyword evidence="8" id="KW-1185">Reference proteome</keyword>
<reference evidence="7" key="1">
    <citation type="submission" date="2021-12" db="EMBL/GenBank/DDBJ databases">
        <authorList>
            <person name="King R."/>
        </authorList>
    </citation>
    <scope>NUCLEOTIDE SEQUENCE</scope>
</reference>
<dbReference type="EMBL" id="OV121134">
    <property type="protein sequence ID" value="CAH0553691.1"/>
    <property type="molecule type" value="Genomic_DNA"/>
</dbReference>
<comment type="subcellular location">
    <subcellularLocation>
        <location evidence="1">Cell projection</location>
        <location evidence="1">Cilium</location>
    </subcellularLocation>
    <subcellularLocation>
        <location evidence="2">Cytoplasm</location>
        <location evidence="2">Cytoskeleton</location>
    </subcellularLocation>
</comment>
<keyword evidence="5" id="KW-0966">Cell projection</keyword>
<evidence type="ECO:0000256" key="5">
    <source>
        <dbReference type="ARBA" id="ARBA00023273"/>
    </source>
</evidence>
<evidence type="ECO:0000256" key="4">
    <source>
        <dbReference type="ARBA" id="ARBA00023212"/>
    </source>
</evidence>
<evidence type="ECO:0000313" key="8">
    <source>
        <dbReference type="Proteomes" id="UP001154078"/>
    </source>
</evidence>
<evidence type="ECO:0000256" key="1">
    <source>
        <dbReference type="ARBA" id="ARBA00004138"/>
    </source>
</evidence>
<dbReference type="AlphaFoldDB" id="A0A9P0B474"/>
<dbReference type="GO" id="GO:0035082">
    <property type="term" value="P:axoneme assembly"/>
    <property type="evidence" value="ECO:0007669"/>
    <property type="project" value="InterPro"/>
</dbReference>
<dbReference type="Pfam" id="PF14892">
    <property type="entry name" value="PIRC1_2"/>
    <property type="match status" value="1"/>
</dbReference>
<name>A0A9P0B474_BRAAE</name>
<comment type="similarity">
    <text evidence="6">Belongs to the PIERCE1 family.</text>
</comment>
<protein>
    <submittedName>
        <fullName evidence="7">Uncharacterized protein</fullName>
    </submittedName>
</protein>
<gene>
    <name evidence="7" type="ORF">MELIAE_LOCUS5617</name>
</gene>
<sequence length="94" mass="10766">MDCLAGNVKTSDFYQTNGLPKRFENPGWFYGYGTHRRPQPHPFYNTTSSEYGRFAPSIHSVPTKYFPRNQAFSRGLAEGGPYRNYSLNTGTNIY</sequence>
<evidence type="ECO:0000313" key="7">
    <source>
        <dbReference type="EMBL" id="CAH0553691.1"/>
    </source>
</evidence>
<keyword evidence="4" id="KW-0206">Cytoskeleton</keyword>
<evidence type="ECO:0000256" key="2">
    <source>
        <dbReference type="ARBA" id="ARBA00004245"/>
    </source>
</evidence>
<accession>A0A9P0B474</accession>
<dbReference type="Proteomes" id="UP001154078">
    <property type="component" value="Chromosome 3"/>
</dbReference>
<dbReference type="InterPro" id="IPR026507">
    <property type="entry name" value="PIRC1/2"/>
</dbReference>
<dbReference type="GO" id="GO:0005879">
    <property type="term" value="C:axonemal microtubule"/>
    <property type="evidence" value="ECO:0007669"/>
    <property type="project" value="InterPro"/>
</dbReference>
<evidence type="ECO:0000256" key="6">
    <source>
        <dbReference type="ARBA" id="ARBA00038014"/>
    </source>
</evidence>
<proteinExistence type="inferred from homology"/>
<dbReference type="PANTHER" id="PTHR20899:SF1">
    <property type="entry name" value="PIERCER OF MICROTUBULE WALL 1 PROTEIN"/>
    <property type="match status" value="1"/>
</dbReference>
<keyword evidence="3" id="KW-0963">Cytoplasm</keyword>
<dbReference type="OrthoDB" id="546383at2759"/>